<evidence type="ECO:0000256" key="1">
    <source>
        <dbReference type="SAM" id="Phobius"/>
    </source>
</evidence>
<dbReference type="Proteomes" id="UP001153076">
    <property type="component" value="Unassembled WGS sequence"/>
</dbReference>
<keyword evidence="1" id="KW-0472">Membrane</keyword>
<accession>A0A9Q1JJG6</accession>
<proteinExistence type="predicted"/>
<comment type="caution">
    <text evidence="2">The sequence shown here is derived from an EMBL/GenBank/DDBJ whole genome shotgun (WGS) entry which is preliminary data.</text>
</comment>
<dbReference type="PANTHER" id="PTHR36607">
    <property type="entry name" value="1,2-DIHYDROXY-3-KETO-5-METHYLTHIOPENTENE DIOXYGENASE 4"/>
    <property type="match status" value="1"/>
</dbReference>
<dbReference type="AlphaFoldDB" id="A0A9Q1JJG6"/>
<feature type="transmembrane region" description="Helical" evidence="1">
    <location>
        <begin position="74"/>
        <end position="91"/>
    </location>
</feature>
<protein>
    <submittedName>
        <fullName evidence="2">Uncharacterized protein</fullName>
    </submittedName>
</protein>
<dbReference type="EMBL" id="JAKOGI010001493">
    <property type="protein sequence ID" value="KAJ8425344.1"/>
    <property type="molecule type" value="Genomic_DNA"/>
</dbReference>
<reference evidence="2" key="1">
    <citation type="submission" date="2022-04" db="EMBL/GenBank/DDBJ databases">
        <title>Carnegiea gigantea Genome sequencing and assembly v2.</title>
        <authorList>
            <person name="Copetti D."/>
            <person name="Sanderson M.J."/>
            <person name="Burquez A."/>
            <person name="Wojciechowski M.F."/>
        </authorList>
    </citation>
    <scope>NUCLEOTIDE SEQUENCE</scope>
    <source>
        <strain evidence="2">SGP5-SGP5p</strain>
        <tissue evidence="2">Aerial part</tissue>
    </source>
</reference>
<feature type="transmembrane region" description="Helical" evidence="1">
    <location>
        <begin position="103"/>
        <end position="124"/>
    </location>
</feature>
<dbReference type="OrthoDB" id="694455at2759"/>
<organism evidence="2 3">
    <name type="scientific">Carnegiea gigantea</name>
    <dbReference type="NCBI Taxonomy" id="171969"/>
    <lineage>
        <taxon>Eukaryota</taxon>
        <taxon>Viridiplantae</taxon>
        <taxon>Streptophyta</taxon>
        <taxon>Embryophyta</taxon>
        <taxon>Tracheophyta</taxon>
        <taxon>Spermatophyta</taxon>
        <taxon>Magnoliopsida</taxon>
        <taxon>eudicotyledons</taxon>
        <taxon>Gunneridae</taxon>
        <taxon>Pentapetalae</taxon>
        <taxon>Caryophyllales</taxon>
        <taxon>Cactineae</taxon>
        <taxon>Cactaceae</taxon>
        <taxon>Cactoideae</taxon>
        <taxon>Echinocereeae</taxon>
        <taxon>Carnegiea</taxon>
    </lineage>
</organism>
<evidence type="ECO:0000313" key="3">
    <source>
        <dbReference type="Proteomes" id="UP001153076"/>
    </source>
</evidence>
<sequence length="273" mass="30369">MQGRNGKLTIEQWIAFWFRGRSKYHVSRKSDKDNRIPYPRILSSIIDTGARGWGNGQIIFDEVGVAIGQRTETFLTAFLFCWLCVFILLVRDTGCIRPDTFSVTSFMASGVGYCLPTTILASVYKGLNEISYSLHPGSGGGYFPAHFLYAWLAKNFDAYELVGEASSSASMVKFSGLGQAKLFQLEEARELIWDEGKSGSKLKLKIVRSGKPLEPFILPMKDVSFRVKISEINVIIPMTPIPTIPFQSIVSLPQDELPIGVCEPSTENVIELP</sequence>
<keyword evidence="1" id="KW-0812">Transmembrane</keyword>
<keyword evidence="3" id="KW-1185">Reference proteome</keyword>
<keyword evidence="1" id="KW-1133">Transmembrane helix</keyword>
<name>A0A9Q1JJG6_9CARY</name>
<dbReference type="PANTHER" id="PTHR36607:SF20">
    <property type="entry name" value="AMINOTRANSFERASE-LIKE PLANT MOBILE DOMAIN-CONTAINING PROTEIN"/>
    <property type="match status" value="1"/>
</dbReference>
<gene>
    <name evidence="2" type="ORF">Cgig2_000649</name>
</gene>
<evidence type="ECO:0000313" key="2">
    <source>
        <dbReference type="EMBL" id="KAJ8425344.1"/>
    </source>
</evidence>